<dbReference type="GO" id="GO:0036228">
    <property type="term" value="P:protein localization to nuclear inner membrane"/>
    <property type="evidence" value="ECO:0007669"/>
    <property type="project" value="TreeGrafter"/>
</dbReference>
<dbReference type="InterPro" id="IPR007187">
    <property type="entry name" value="Nucleoporin_Nup133/Nup155_C"/>
</dbReference>
<sequence>MALGEINGTGGQRADASSSTAVSAPALPEDDRFFSSLETASATVRAFLQEDARWPDLADHLSAAQYQYKLQLVSPWAPLEKRRMLSIPDAVIEASSSAETFAAQGLFPEIDRAWIVIDSRLYLWNYLDGSNAAFESYEHPERVIQSVGLVRPKPGVFVDQIQYVLVVCTSTSITLLGLAFEAPASASASSSSSPAKRELKLFVTDMNLATEGVQMSDVCGTQGGRVFCKGSDGCLYEILYQANEGWFSHRCSLRNVTSPKLSNLVPNFIQGKQKESLDHVTVDSARNAVYTLHKKTEIEVHHLPSQDSSKAPNRIARAKDICRHANMICPNTTLLQPSDFAITSMTPVAAAESKNIHLVAVTSKGVRLYFTTQRGGWRGLDYSTGRATSTDAAAPTCLELIYVRPPPPAGQTQSHEGGMAVQQQMQQQMQSSSFSAPVSTTDFAPYQPLVSDVHQSYYADGLFLAAGQYSLEPTGSVDCLLCTTRAIPSGHQMRTGAQAGTVAVGTGAPIGGGSSIVGMGNVDLADTATDILVQGLTWAIAEVPRKATPAEAERLHPLARQMIRRPRVMLVLTSSGLFVLTEQRPIDTLKALLEVGTIYDQTVHEFFKKYGQGQSCAMSLAIASRNSLLSIAPESHLSAASPAIEADEDFDNPKVLSADVVSHAWRIFFDFGGHPRYEPPPYPSQPASDGKVTLSGRHDGLAIYLSQLLRPFWREKITKKQMIPGEGERQTPNVAASSLVGPQRELRSLQKFLDQNAQLFGLGAVSGPASRTAGGAGRGEGDQVAFKAEQDSLDALRSLLSRTLEAVSFVLLLIDYRMPSLVHRCQPQVQASLLELTYADLVTSKQGRDTARVLVEAVIDAQISAQVSIDAVADVLQERCGSFCNADDVRLYKALECIRRAKESPDGRTRSESLRESVRLLNRATANLPINKLESICKDYRELRYVSGAIELPLRCATSWDRDHLAPSFRADGMPENDGRKKVYDLSMRCYNLVLETLESFDAKVAQAQEKQQQQRLQQTEAQSQQEAHLLRELEDQRQNAYNQAQASTDALFHVAMYDWLLSRSKTEELLRMRTPYLEDYLRSEPITLERCILLCMWYVSVGQNFSAAQLYAGLAQSTELDITLDDRVEYLSKASSNAKSAFVNSIDLVQFTTDIDEKLEVAQVQVEVFRAVQESDSIEEEHKVALLQELDGQLLDISALYKDFAEPFSMHEIKLLIFHVSDHRDVDLIRQAWDALLTEAHGDEDALGGGKQFERVASVVVELGRRFYPSPVAFPVDVLCDMLERYALAECNNQDIPQGWALTTMLLAGVPAEVVFDVVVDVLETRREPFQTTQGYLFLAADAAKLVDSWTREVLGLASDPIGLTSVTAAEGRDATSSALGFPARRIDDVLGALIGHLTSLVAPSSSLTSPAVDGRDAESILALLKSTQELIRRSF</sequence>
<dbReference type="RefSeq" id="XP_025380231.1">
    <property type="nucleotide sequence ID" value="XM_025519069.1"/>
</dbReference>
<gene>
    <name evidence="9" type="ORF">FA10DRAFT_236337</name>
</gene>
<comment type="subcellular location">
    <subcellularLocation>
        <location evidence="1">Nucleus</location>
    </subcellularLocation>
</comment>
<accession>A0A316YY68</accession>
<evidence type="ECO:0000256" key="3">
    <source>
        <dbReference type="ARBA" id="ARBA00022448"/>
    </source>
</evidence>
<dbReference type="Proteomes" id="UP000245768">
    <property type="component" value="Unassembled WGS sequence"/>
</dbReference>
<dbReference type="Gene3D" id="1.20.58.1780">
    <property type="match status" value="1"/>
</dbReference>
<proteinExistence type="inferred from homology"/>
<dbReference type="Gene3D" id="1.25.40.450">
    <property type="entry name" value="Nucleoporin, helical domain, N-terminal subdomain"/>
    <property type="match status" value="1"/>
</dbReference>
<dbReference type="GO" id="GO:0017056">
    <property type="term" value="F:structural constituent of nuclear pore"/>
    <property type="evidence" value="ECO:0007669"/>
    <property type="project" value="InterPro"/>
</dbReference>
<dbReference type="STRING" id="215250.A0A316YY68"/>
<dbReference type="OrthoDB" id="338970at2759"/>
<dbReference type="GO" id="GO:0006606">
    <property type="term" value="P:protein import into nucleus"/>
    <property type="evidence" value="ECO:0007669"/>
    <property type="project" value="TreeGrafter"/>
</dbReference>
<organism evidence="9 10">
    <name type="scientific">Acaromyces ingoldii</name>
    <dbReference type="NCBI Taxonomy" id="215250"/>
    <lineage>
        <taxon>Eukaryota</taxon>
        <taxon>Fungi</taxon>
        <taxon>Dikarya</taxon>
        <taxon>Basidiomycota</taxon>
        <taxon>Ustilaginomycotina</taxon>
        <taxon>Exobasidiomycetes</taxon>
        <taxon>Exobasidiales</taxon>
        <taxon>Cryptobasidiaceae</taxon>
        <taxon>Acaromyces</taxon>
    </lineage>
</organism>
<dbReference type="GeneID" id="37040985"/>
<reference evidence="9" key="1">
    <citation type="journal article" date="2018" name="Mol. Biol. Evol.">
        <title>Broad Genomic Sampling Reveals a Smut Pathogenic Ancestry of the Fungal Clade Ustilaginomycotina.</title>
        <authorList>
            <person name="Kijpornyongpan T."/>
            <person name="Mondo S.J."/>
            <person name="Barry K."/>
            <person name="Sandor L."/>
            <person name="Lee J."/>
            <person name="Lipzen A."/>
            <person name="Pangilinan J."/>
            <person name="LaButti K."/>
            <person name="Hainaut M."/>
            <person name="Henrissat B."/>
            <person name="Grigoriev I.V."/>
            <person name="Spatafora J.W."/>
            <person name="Aime M.C."/>
        </authorList>
    </citation>
    <scope>NUCLEOTIDE SEQUENCE [LARGE SCALE GENOMIC DNA]</scope>
    <source>
        <strain evidence="9">MCA 4198</strain>
    </source>
</reference>
<dbReference type="InParanoid" id="A0A316YY68"/>
<evidence type="ECO:0000256" key="4">
    <source>
        <dbReference type="ARBA" id="ARBA00023242"/>
    </source>
</evidence>
<evidence type="ECO:0000313" key="10">
    <source>
        <dbReference type="Proteomes" id="UP000245768"/>
    </source>
</evidence>
<dbReference type="InterPro" id="IPR042537">
    <property type="entry name" value="Nucleoporin_Nup155_C_2"/>
</dbReference>
<evidence type="ECO:0000256" key="5">
    <source>
        <dbReference type="SAM" id="Coils"/>
    </source>
</evidence>
<evidence type="ECO:0000256" key="1">
    <source>
        <dbReference type="ARBA" id="ARBA00004123"/>
    </source>
</evidence>
<evidence type="ECO:0000256" key="6">
    <source>
        <dbReference type="SAM" id="MobiDB-lite"/>
    </source>
</evidence>
<name>A0A316YY68_9BASI</name>
<dbReference type="InterPro" id="IPR042538">
    <property type="entry name" value="Nucleoporin_Nup155_C_3"/>
</dbReference>
<dbReference type="InterPro" id="IPR014908">
    <property type="entry name" value="Nucleoporin_Nup133/Nup155_N"/>
</dbReference>
<dbReference type="PANTHER" id="PTHR10350:SF6">
    <property type="entry name" value="NUCLEAR PORE COMPLEX PROTEIN NUP155"/>
    <property type="match status" value="1"/>
</dbReference>
<evidence type="ECO:0000259" key="8">
    <source>
        <dbReference type="Pfam" id="PF08801"/>
    </source>
</evidence>
<comment type="similarity">
    <text evidence="2">Belongs to the non-repetitive/WGA-negative nucleoporin family.</text>
</comment>
<keyword evidence="3" id="KW-0813">Transport</keyword>
<feature type="domain" description="Nucleoporin Nup133/Nup155-like N-terminal" evidence="8">
    <location>
        <begin position="84"/>
        <end position="416"/>
    </location>
</feature>
<dbReference type="Pfam" id="PF08801">
    <property type="entry name" value="Nucleoporin_N"/>
    <property type="match status" value="1"/>
</dbReference>
<dbReference type="Pfam" id="PF03177">
    <property type="entry name" value="Nucleoporin_C"/>
    <property type="match status" value="1"/>
</dbReference>
<dbReference type="Gene3D" id="1.25.40.440">
    <property type="entry name" value="Nucleoporin, helical domain, central subdomain"/>
    <property type="match status" value="1"/>
</dbReference>
<dbReference type="GO" id="GO:0044611">
    <property type="term" value="C:nuclear pore inner ring"/>
    <property type="evidence" value="ECO:0007669"/>
    <property type="project" value="TreeGrafter"/>
</dbReference>
<dbReference type="InterPro" id="IPR042533">
    <property type="entry name" value="Nucleoporin_Nup155_C_1"/>
</dbReference>
<evidence type="ECO:0000259" key="7">
    <source>
        <dbReference type="Pfam" id="PF03177"/>
    </source>
</evidence>
<evidence type="ECO:0000256" key="2">
    <source>
        <dbReference type="ARBA" id="ARBA00007373"/>
    </source>
</evidence>
<dbReference type="Gene3D" id="1.20.120.1880">
    <property type="entry name" value="Nucleoporin, helical C-terminal domain"/>
    <property type="match status" value="1"/>
</dbReference>
<feature type="coiled-coil region" evidence="5">
    <location>
        <begin position="998"/>
        <end position="1051"/>
    </location>
</feature>
<feature type="region of interest" description="Disordered" evidence="6">
    <location>
        <begin position="1"/>
        <end position="22"/>
    </location>
</feature>
<dbReference type="EMBL" id="KZ819634">
    <property type="protein sequence ID" value="PWN93033.1"/>
    <property type="molecule type" value="Genomic_DNA"/>
</dbReference>
<dbReference type="GO" id="GO:0006405">
    <property type="term" value="P:RNA export from nucleus"/>
    <property type="evidence" value="ECO:0007669"/>
    <property type="project" value="TreeGrafter"/>
</dbReference>
<keyword evidence="10" id="KW-1185">Reference proteome</keyword>
<feature type="domain" description="Nucleoporin Nup133/Nup155-like C-terminal" evidence="7">
    <location>
        <begin position="695"/>
        <end position="1354"/>
    </location>
</feature>
<keyword evidence="5" id="KW-0175">Coiled coil</keyword>
<protein>
    <submittedName>
        <fullName evidence="9">Nucleoporin-domain-containing protein</fullName>
    </submittedName>
</protein>
<dbReference type="FunCoup" id="A0A316YY68">
    <property type="interactions" value="784"/>
</dbReference>
<dbReference type="PANTHER" id="PTHR10350">
    <property type="entry name" value="NUCLEAR PORE COMPLEX PROTEIN NUP155"/>
    <property type="match status" value="1"/>
</dbReference>
<dbReference type="GO" id="GO:0000972">
    <property type="term" value="P:transcription-dependent tethering of RNA polymerase II gene DNA at nuclear periphery"/>
    <property type="evidence" value="ECO:0007669"/>
    <property type="project" value="TreeGrafter"/>
</dbReference>
<dbReference type="InterPro" id="IPR004870">
    <property type="entry name" value="Nucleoporin_Nup155"/>
</dbReference>
<keyword evidence="4" id="KW-0539">Nucleus</keyword>
<evidence type="ECO:0000313" key="9">
    <source>
        <dbReference type="EMBL" id="PWN93033.1"/>
    </source>
</evidence>